<gene>
    <name evidence="1" type="ORF">PS938_05633</name>
</gene>
<evidence type="ECO:0000313" key="1">
    <source>
        <dbReference type="EMBL" id="VVQ24673.1"/>
    </source>
</evidence>
<sequence>MMAQSAQRSPRSTSMAWASKVISVPWLCPMMVMVSSGDTRRISLTSMASRVAASTK</sequence>
<dbReference type="AlphaFoldDB" id="A0A5E7VPN0"/>
<reference evidence="1 2" key="1">
    <citation type="submission" date="2019-09" db="EMBL/GenBank/DDBJ databases">
        <authorList>
            <person name="Chandra G."/>
            <person name="Truman W A."/>
        </authorList>
    </citation>
    <scope>NUCLEOTIDE SEQUENCE [LARGE SCALE GENOMIC DNA]</scope>
    <source>
        <strain evidence="1">PS938</strain>
    </source>
</reference>
<name>A0A5E7VPN0_PSEFL</name>
<proteinExistence type="predicted"/>
<accession>A0A5E7VPN0</accession>
<organism evidence="1 2">
    <name type="scientific">Pseudomonas fluorescens</name>
    <dbReference type="NCBI Taxonomy" id="294"/>
    <lineage>
        <taxon>Bacteria</taxon>
        <taxon>Pseudomonadati</taxon>
        <taxon>Pseudomonadota</taxon>
        <taxon>Gammaproteobacteria</taxon>
        <taxon>Pseudomonadales</taxon>
        <taxon>Pseudomonadaceae</taxon>
        <taxon>Pseudomonas</taxon>
    </lineage>
</organism>
<dbReference type="EMBL" id="CABVJE010000040">
    <property type="protein sequence ID" value="VVQ24673.1"/>
    <property type="molecule type" value="Genomic_DNA"/>
</dbReference>
<dbReference type="Proteomes" id="UP000327191">
    <property type="component" value="Unassembled WGS sequence"/>
</dbReference>
<evidence type="ECO:0000313" key="2">
    <source>
        <dbReference type="Proteomes" id="UP000327191"/>
    </source>
</evidence>
<protein>
    <submittedName>
        <fullName evidence="1">Uncharacterized protein</fullName>
    </submittedName>
</protein>